<feature type="transmembrane region" description="Helical" evidence="1">
    <location>
        <begin position="167"/>
        <end position="186"/>
    </location>
</feature>
<keyword evidence="1" id="KW-0472">Membrane</keyword>
<reference evidence="2 3" key="1">
    <citation type="journal article" date="2011" name="Front. Microbiol.">
        <title>Genomic signatures of strain selection and enhancement in Bacillus atrophaeus var. globigii, a historical biowarfare simulant.</title>
        <authorList>
            <person name="Gibbons H.S."/>
            <person name="Broomall S.M."/>
            <person name="McNew L.A."/>
            <person name="Daligault H."/>
            <person name="Chapman C."/>
            <person name="Bruce D."/>
            <person name="Karavis M."/>
            <person name="Krepps M."/>
            <person name="McGregor P.A."/>
            <person name="Hong C."/>
            <person name="Park K.H."/>
            <person name="Akmal A."/>
            <person name="Feldman A."/>
            <person name="Lin J.S."/>
            <person name="Chang W.E."/>
            <person name="Higgs B.W."/>
            <person name="Demirev P."/>
            <person name="Lindquist J."/>
            <person name="Liem A."/>
            <person name="Fochler E."/>
            <person name="Read T.D."/>
            <person name="Tapia R."/>
            <person name="Johnson S."/>
            <person name="Bishop-Lilly K.A."/>
            <person name="Detter C."/>
            <person name="Han C."/>
            <person name="Sozhamannan S."/>
            <person name="Rosenzweig C.N."/>
            <person name="Skowronski E.W."/>
        </authorList>
    </citation>
    <scope>NUCLEOTIDE SEQUENCE [LARGE SCALE GENOMIC DNA]</scope>
    <source>
        <strain evidence="2 3">GYP-17</strain>
    </source>
</reference>
<evidence type="ECO:0000256" key="1">
    <source>
        <dbReference type="SAM" id="Phobius"/>
    </source>
</evidence>
<evidence type="ECO:0000313" key="2">
    <source>
        <dbReference type="EMBL" id="RUO34235.1"/>
    </source>
</evidence>
<sequence length="317" mass="33349">MSNIPLPDIVVMFFLLGVVAGLVKSDLKLPKAAYDVLSLLLMLTIGLKGGMALHESMSAGLFAELGGVLLLGIISPLLIFPVVYYVLRLSLANSASLTAHYGSVSAGTFAVALAYVQGRELLAGGQVTLYLVLLELPAIVLGLLIYRKLSGEQTGSARALWHETLTNRGVILLVGGVLIGWLYGPHAGEPVTNLYSNAFHGVLALFLLEMGMVAAITLAKFQRSHIRVVIFALLMPLVLACVGMGMAIFLGLPEGSAVILATLTASASYIAAPVAIRGAIPDADIGLAMLASLGVTFPFNVIIGIPLYHSMWIWLAG</sequence>
<feature type="transmembrane region" description="Helical" evidence="1">
    <location>
        <begin position="287"/>
        <end position="308"/>
    </location>
</feature>
<dbReference type="InterPro" id="IPR010293">
    <property type="entry name" value="Sbt_1"/>
</dbReference>
<name>A0A432WKE6_9GAMM</name>
<feature type="transmembrane region" description="Helical" evidence="1">
    <location>
        <begin position="32"/>
        <end position="53"/>
    </location>
</feature>
<dbReference type="EMBL" id="PIPM01000004">
    <property type="protein sequence ID" value="RUO34235.1"/>
    <property type="molecule type" value="Genomic_DNA"/>
</dbReference>
<feature type="transmembrane region" description="Helical" evidence="1">
    <location>
        <begin position="128"/>
        <end position="146"/>
    </location>
</feature>
<feature type="transmembrane region" description="Helical" evidence="1">
    <location>
        <begin position="65"/>
        <end position="87"/>
    </location>
</feature>
<organism evidence="2 3">
    <name type="scientific">Aliidiomarina sanyensis</name>
    <dbReference type="NCBI Taxonomy" id="1249555"/>
    <lineage>
        <taxon>Bacteria</taxon>
        <taxon>Pseudomonadati</taxon>
        <taxon>Pseudomonadota</taxon>
        <taxon>Gammaproteobacteria</taxon>
        <taxon>Alteromonadales</taxon>
        <taxon>Idiomarinaceae</taxon>
        <taxon>Aliidiomarina</taxon>
    </lineage>
</organism>
<protein>
    <submittedName>
        <fullName evidence="2">Sodium-dependent bicarbonate transport family permease</fullName>
    </submittedName>
</protein>
<accession>A0A432WKE6</accession>
<feature type="transmembrane region" description="Helical" evidence="1">
    <location>
        <begin position="258"/>
        <end position="280"/>
    </location>
</feature>
<dbReference type="PANTHER" id="PTHR40400">
    <property type="entry name" value="SLR1512 PROTEIN"/>
    <property type="match status" value="1"/>
</dbReference>
<comment type="caution">
    <text evidence="2">The sequence shown here is derived from an EMBL/GenBank/DDBJ whole genome shotgun (WGS) entry which is preliminary data.</text>
</comment>
<dbReference type="AlphaFoldDB" id="A0A432WKE6"/>
<feature type="transmembrane region" description="Helical" evidence="1">
    <location>
        <begin position="198"/>
        <end position="221"/>
    </location>
</feature>
<dbReference type="PANTHER" id="PTHR40400:SF1">
    <property type="entry name" value="SLR1512 PROTEIN"/>
    <property type="match status" value="1"/>
</dbReference>
<dbReference type="Pfam" id="PF05982">
    <property type="entry name" value="Sbt_1"/>
    <property type="match status" value="1"/>
</dbReference>
<dbReference type="OrthoDB" id="345121at2"/>
<feature type="transmembrane region" description="Helical" evidence="1">
    <location>
        <begin position="99"/>
        <end position="116"/>
    </location>
</feature>
<keyword evidence="1" id="KW-0812">Transmembrane</keyword>
<keyword evidence="1" id="KW-1133">Transmembrane helix</keyword>
<feature type="transmembrane region" description="Helical" evidence="1">
    <location>
        <begin position="228"/>
        <end position="252"/>
    </location>
</feature>
<proteinExistence type="predicted"/>
<feature type="transmembrane region" description="Helical" evidence="1">
    <location>
        <begin position="6"/>
        <end position="23"/>
    </location>
</feature>
<dbReference type="Proteomes" id="UP000288405">
    <property type="component" value="Unassembled WGS sequence"/>
</dbReference>
<evidence type="ECO:0000313" key="3">
    <source>
        <dbReference type="Proteomes" id="UP000288405"/>
    </source>
</evidence>
<gene>
    <name evidence="2" type="ORF">CWE11_05770</name>
</gene>
<dbReference type="RefSeq" id="WP_126776652.1">
    <property type="nucleotide sequence ID" value="NZ_PIPM01000004.1"/>
</dbReference>
<keyword evidence="3" id="KW-1185">Reference proteome</keyword>